<reference evidence="2 3" key="1">
    <citation type="submission" date="2021-06" db="EMBL/GenBank/DDBJ databases">
        <title>Caerostris extrusa draft genome.</title>
        <authorList>
            <person name="Kono N."/>
            <person name="Arakawa K."/>
        </authorList>
    </citation>
    <scope>NUCLEOTIDE SEQUENCE [LARGE SCALE GENOMIC DNA]</scope>
</reference>
<dbReference type="EMBL" id="BPLR01010947">
    <property type="protein sequence ID" value="GIY43214.1"/>
    <property type="molecule type" value="Genomic_DNA"/>
</dbReference>
<organism evidence="2 3">
    <name type="scientific">Caerostris extrusa</name>
    <name type="common">Bark spider</name>
    <name type="synonym">Caerostris bankana</name>
    <dbReference type="NCBI Taxonomy" id="172846"/>
    <lineage>
        <taxon>Eukaryota</taxon>
        <taxon>Metazoa</taxon>
        <taxon>Ecdysozoa</taxon>
        <taxon>Arthropoda</taxon>
        <taxon>Chelicerata</taxon>
        <taxon>Arachnida</taxon>
        <taxon>Araneae</taxon>
        <taxon>Araneomorphae</taxon>
        <taxon>Entelegynae</taxon>
        <taxon>Araneoidea</taxon>
        <taxon>Araneidae</taxon>
        <taxon>Caerostris</taxon>
    </lineage>
</organism>
<evidence type="ECO:0000256" key="1">
    <source>
        <dbReference type="SAM" id="MobiDB-lite"/>
    </source>
</evidence>
<evidence type="ECO:0000313" key="3">
    <source>
        <dbReference type="Proteomes" id="UP001054945"/>
    </source>
</evidence>
<comment type="caution">
    <text evidence="2">The sequence shown here is derived from an EMBL/GenBank/DDBJ whole genome shotgun (WGS) entry which is preliminary data.</text>
</comment>
<sequence length="150" mass="17297">MGAIAKQVFEIRWYVILCVVAQRHATEPLSEDWKTLRGDLESRKRRHPDSGRPSRIQRKNLSPSHRDWLVAKRFLIKPRSHGRASVVILSGKLLKNKFVRTLRGNLSRAHSEQSRLFRTKRDAGGPHYLVGPSQPEITPVVFRSQTEARE</sequence>
<gene>
    <name evidence="2" type="ORF">CEXT_637081</name>
</gene>
<proteinExistence type="predicted"/>
<feature type="region of interest" description="Disordered" evidence="1">
    <location>
        <begin position="42"/>
        <end position="63"/>
    </location>
</feature>
<dbReference type="Proteomes" id="UP001054945">
    <property type="component" value="Unassembled WGS sequence"/>
</dbReference>
<name>A0AAV4TBZ5_CAEEX</name>
<accession>A0AAV4TBZ5</accession>
<protein>
    <submittedName>
        <fullName evidence="2">Uncharacterized protein</fullName>
    </submittedName>
</protein>
<evidence type="ECO:0000313" key="2">
    <source>
        <dbReference type="EMBL" id="GIY43214.1"/>
    </source>
</evidence>
<keyword evidence="3" id="KW-1185">Reference proteome</keyword>
<feature type="compositionally biased region" description="Basic and acidic residues" evidence="1">
    <location>
        <begin position="42"/>
        <end position="52"/>
    </location>
</feature>
<dbReference type="AlphaFoldDB" id="A0AAV4TBZ5"/>